<dbReference type="GO" id="GO:0016787">
    <property type="term" value="F:hydrolase activity"/>
    <property type="evidence" value="ECO:0007669"/>
    <property type="project" value="UniProtKB-KW"/>
</dbReference>
<evidence type="ECO:0000256" key="1">
    <source>
        <dbReference type="SAM" id="Phobius"/>
    </source>
</evidence>
<evidence type="ECO:0000313" key="2">
    <source>
        <dbReference type="EMBL" id="QLH76864.1"/>
    </source>
</evidence>
<evidence type="ECO:0000313" key="3">
    <source>
        <dbReference type="Proteomes" id="UP000509667"/>
    </source>
</evidence>
<keyword evidence="3" id="KW-1185">Reference proteome</keyword>
<keyword evidence="1" id="KW-0812">Transmembrane</keyword>
<keyword evidence="2" id="KW-0378">Hydrolase</keyword>
<keyword evidence="1" id="KW-1133">Transmembrane helix</keyword>
<proteinExistence type="predicted"/>
<sequence length="183" mass="20703">MWPWGHLAVAYLSYVAIVRLRGHRQRLWPLVAVAVGSQLPDLVDKPLAWTFAVLPSGRTLMHSFFAALVMVTVTYWVSRRIQRQEVTVGLGVGMVSHSLVDLGPGVVFGLLQGQWDQLQWTTYLLWPLLAAPPYPNDSSFMEHLTTFTLNSYLIFQFGLLVVAVVVWLRSDTLGLKTIRRSIR</sequence>
<dbReference type="GeneID" id="56077377"/>
<name>A0A7D5P313_9EURY</name>
<keyword evidence="1" id="KW-0472">Membrane</keyword>
<feature type="transmembrane region" description="Helical" evidence="1">
    <location>
        <begin position="149"/>
        <end position="170"/>
    </location>
</feature>
<gene>
    <name evidence="2" type="ORF">HZS55_05900</name>
</gene>
<dbReference type="Pfam" id="PF04307">
    <property type="entry name" value="YdjM"/>
    <property type="match status" value="1"/>
</dbReference>
<protein>
    <submittedName>
        <fullName evidence="2">Metal-dependent hydrolase</fullName>
    </submittedName>
</protein>
<feature type="transmembrane region" description="Helical" evidence="1">
    <location>
        <begin position="90"/>
        <end position="111"/>
    </location>
</feature>
<accession>A0A7D5P313</accession>
<organism evidence="2 3">
    <name type="scientific">Halosimplex rubrum</name>
    <dbReference type="NCBI Taxonomy" id="869889"/>
    <lineage>
        <taxon>Archaea</taxon>
        <taxon>Methanobacteriati</taxon>
        <taxon>Methanobacteriota</taxon>
        <taxon>Stenosarchaea group</taxon>
        <taxon>Halobacteria</taxon>
        <taxon>Halobacteriales</taxon>
        <taxon>Haloarculaceae</taxon>
        <taxon>Halosimplex</taxon>
    </lineage>
</organism>
<dbReference type="Proteomes" id="UP000509667">
    <property type="component" value="Chromosome"/>
</dbReference>
<reference evidence="2 3" key="1">
    <citation type="submission" date="2020-07" db="EMBL/GenBank/DDBJ databases">
        <title>Halosimplex pelagicum sp. nov. and Halosimplex rubrum sp. nov., isolated from salted brown alga Laminaria, and emended description of the genus Halosimplex.</title>
        <authorList>
            <person name="Cui H."/>
        </authorList>
    </citation>
    <scope>NUCLEOTIDE SEQUENCE [LARGE SCALE GENOMIC DNA]</scope>
    <source>
        <strain evidence="2 3">R27</strain>
    </source>
</reference>
<dbReference type="RefSeq" id="WP_179910798.1">
    <property type="nucleotide sequence ID" value="NZ_CP058910.1"/>
</dbReference>
<feature type="transmembrane region" description="Helical" evidence="1">
    <location>
        <begin position="60"/>
        <end position="78"/>
    </location>
</feature>
<dbReference type="AlphaFoldDB" id="A0A7D5P313"/>
<dbReference type="OrthoDB" id="206308at2157"/>
<dbReference type="EMBL" id="CP058910">
    <property type="protein sequence ID" value="QLH76864.1"/>
    <property type="molecule type" value="Genomic_DNA"/>
</dbReference>
<dbReference type="InterPro" id="IPR007404">
    <property type="entry name" value="YdjM-like"/>
</dbReference>
<dbReference type="KEGG" id="hrr:HZS55_05900"/>